<dbReference type="EMBL" id="MTJN01000002">
    <property type="protein sequence ID" value="OOV08010.1"/>
    <property type="molecule type" value="Genomic_DNA"/>
</dbReference>
<dbReference type="PANTHER" id="PTHR34535">
    <property type="entry name" value="HYDROGENASE MATURATION FACTOR HYPA"/>
    <property type="match status" value="1"/>
</dbReference>
<gene>
    <name evidence="5" type="primary">hypA</name>
    <name evidence="6" type="ORF">RF819_15930</name>
</gene>
<dbReference type="PANTHER" id="PTHR34535:SF3">
    <property type="entry name" value="HYDROGENASE MATURATION FACTOR HYPA"/>
    <property type="match status" value="1"/>
</dbReference>
<keyword evidence="4 5" id="KW-0862">Zinc</keyword>
<comment type="similarity">
    <text evidence="1 5">Belongs to the HypA/HybF family.</text>
</comment>
<evidence type="ECO:0000256" key="4">
    <source>
        <dbReference type="ARBA" id="ARBA00022833"/>
    </source>
</evidence>
<feature type="binding site" evidence="5">
    <location>
        <position position="92"/>
    </location>
    <ligand>
        <name>Zn(2+)</name>
        <dbReference type="ChEBI" id="CHEBI:29105"/>
    </ligand>
</feature>
<name>A0A1T1AV85_RHOFE</name>
<dbReference type="STRING" id="28066.RF819_15930"/>
<evidence type="ECO:0000313" key="6">
    <source>
        <dbReference type="EMBL" id="OOV08010.1"/>
    </source>
</evidence>
<feature type="binding site" evidence="5">
    <location>
        <position position="73"/>
    </location>
    <ligand>
        <name>Zn(2+)</name>
        <dbReference type="ChEBI" id="CHEBI:29105"/>
    </ligand>
</feature>
<dbReference type="OrthoDB" id="288014at2"/>
<protein>
    <recommendedName>
        <fullName evidence="5">Hydrogenase maturation factor HypA</fullName>
    </recommendedName>
</protein>
<dbReference type="AlphaFoldDB" id="A0A1T1AV85"/>
<keyword evidence="2 5" id="KW-0533">Nickel</keyword>
<evidence type="ECO:0000256" key="5">
    <source>
        <dbReference type="HAMAP-Rule" id="MF_00213"/>
    </source>
</evidence>
<organism evidence="6 7">
    <name type="scientific">Rhodoferax fermentans</name>
    <dbReference type="NCBI Taxonomy" id="28066"/>
    <lineage>
        <taxon>Bacteria</taxon>
        <taxon>Pseudomonadati</taxon>
        <taxon>Pseudomonadota</taxon>
        <taxon>Betaproteobacteria</taxon>
        <taxon>Burkholderiales</taxon>
        <taxon>Comamonadaceae</taxon>
        <taxon>Rhodoferax</taxon>
    </lineage>
</organism>
<comment type="function">
    <text evidence="5">Involved in the maturation of [NiFe] hydrogenases. Required for nickel insertion into the metal center of the hydrogenase.</text>
</comment>
<evidence type="ECO:0000313" key="7">
    <source>
        <dbReference type="Proteomes" id="UP000190750"/>
    </source>
</evidence>
<dbReference type="PIRSF" id="PIRSF004761">
    <property type="entry name" value="Hydrgn_mat_HypA"/>
    <property type="match status" value="1"/>
</dbReference>
<reference evidence="6 7" key="1">
    <citation type="submission" date="2017-01" db="EMBL/GenBank/DDBJ databases">
        <title>Genome sequencing of Rhodoferax fermentans JCM 7819.</title>
        <authorList>
            <person name="Kim Y.J."/>
            <person name="Farh M.E.-A."/>
            <person name="Yang D.-C."/>
        </authorList>
    </citation>
    <scope>NUCLEOTIDE SEQUENCE [LARGE SCALE GENOMIC DNA]</scope>
    <source>
        <strain evidence="6 7">JCM 7819</strain>
    </source>
</reference>
<dbReference type="GO" id="GO:0051604">
    <property type="term" value="P:protein maturation"/>
    <property type="evidence" value="ECO:0007669"/>
    <property type="project" value="InterPro"/>
</dbReference>
<keyword evidence="7" id="KW-1185">Reference proteome</keyword>
<dbReference type="GO" id="GO:0016151">
    <property type="term" value="F:nickel cation binding"/>
    <property type="evidence" value="ECO:0007669"/>
    <property type="project" value="UniProtKB-UniRule"/>
</dbReference>
<evidence type="ECO:0000256" key="1">
    <source>
        <dbReference type="ARBA" id="ARBA00010748"/>
    </source>
</evidence>
<evidence type="ECO:0000256" key="3">
    <source>
        <dbReference type="ARBA" id="ARBA00022723"/>
    </source>
</evidence>
<dbReference type="Pfam" id="PF01155">
    <property type="entry name" value="HypA"/>
    <property type="match status" value="1"/>
</dbReference>
<dbReference type="GO" id="GO:0008270">
    <property type="term" value="F:zinc ion binding"/>
    <property type="evidence" value="ECO:0007669"/>
    <property type="project" value="UniProtKB-UniRule"/>
</dbReference>
<proteinExistence type="inferred from homology"/>
<dbReference type="InterPro" id="IPR000688">
    <property type="entry name" value="HypA/HybF"/>
</dbReference>
<keyword evidence="3 5" id="KW-0479">Metal-binding</keyword>
<feature type="binding site" evidence="5">
    <location>
        <position position="76"/>
    </location>
    <ligand>
        <name>Zn(2+)</name>
        <dbReference type="ChEBI" id="CHEBI:29105"/>
    </ligand>
</feature>
<dbReference type="RefSeq" id="WP_078365877.1">
    <property type="nucleotide sequence ID" value="NZ_MTJN01000002.1"/>
</dbReference>
<evidence type="ECO:0000256" key="2">
    <source>
        <dbReference type="ARBA" id="ARBA00022596"/>
    </source>
</evidence>
<dbReference type="PROSITE" id="PS01249">
    <property type="entry name" value="HYPA"/>
    <property type="match status" value="1"/>
</dbReference>
<accession>A0A1T1AV85</accession>
<dbReference type="Gene3D" id="3.30.2320.80">
    <property type="match status" value="1"/>
</dbReference>
<comment type="caution">
    <text evidence="6">The sequence shown here is derived from an EMBL/GenBank/DDBJ whole genome shotgun (WGS) entry which is preliminary data.</text>
</comment>
<dbReference type="HAMAP" id="MF_00213">
    <property type="entry name" value="HypA_HybF"/>
    <property type="match status" value="1"/>
</dbReference>
<dbReference type="InterPro" id="IPR020538">
    <property type="entry name" value="Hydgase_Ni_incorp_HypA/HybF_CS"/>
</dbReference>
<dbReference type="Proteomes" id="UP000190750">
    <property type="component" value="Unassembled WGS sequence"/>
</dbReference>
<feature type="binding site" evidence="5">
    <location>
        <position position="2"/>
    </location>
    <ligand>
        <name>Ni(2+)</name>
        <dbReference type="ChEBI" id="CHEBI:49786"/>
    </ligand>
</feature>
<feature type="binding site" evidence="5">
    <location>
        <position position="89"/>
    </location>
    <ligand>
        <name>Zn(2+)</name>
        <dbReference type="ChEBI" id="CHEBI:29105"/>
    </ligand>
</feature>
<sequence length="113" mass="12232">MHELSLAGGILRVLEQTRERDPFERVTHLRLEAGALSGVELSALRFALEAIAPGTCLEHATIHIDEPPATAWCMPCCQSVAIRSRLDPCPLCGGSQLQATGGTELRVMELQVI</sequence>